<accession>A0A0F4GMQ4</accession>
<protein>
    <submittedName>
        <fullName evidence="2">Uncharacterized protein</fullName>
    </submittedName>
</protein>
<proteinExistence type="predicted"/>
<feature type="compositionally biased region" description="Acidic residues" evidence="1">
    <location>
        <begin position="381"/>
        <end position="425"/>
    </location>
</feature>
<gene>
    <name evidence="2" type="ORF">TI39_contig490g00013</name>
</gene>
<dbReference type="Proteomes" id="UP000033647">
    <property type="component" value="Unassembled WGS sequence"/>
</dbReference>
<keyword evidence="3" id="KW-1185">Reference proteome</keyword>
<evidence type="ECO:0000313" key="2">
    <source>
        <dbReference type="EMBL" id="KJX97455.1"/>
    </source>
</evidence>
<evidence type="ECO:0000256" key="1">
    <source>
        <dbReference type="SAM" id="MobiDB-lite"/>
    </source>
</evidence>
<sequence length="445" mass="48328">MPSSQQLRDFYAEHEPTDGAAFQVYEASLEQNASARDLVAPPIPTDGFDVDNVLASFRHLSRAGGYEHTYELGIVTQDPNGFNHSVALLPSFPDMESTDTIWIIRRLQGRIYAPPLELWSALLPSPTRYQTRAAPPAMPSGSEPSAQTANSKKRLNEAGDSHGLTGFGTATESVPTFSPATTANPPTKTTAASSSTMPSTIAMPPPAASIAQTLVSVAAAQPVSTTAPGKINKSDLHVYPNPTAIGTLSNDDILSGKIHPRDFKLNLILHLALSNDNKALFNRINALYTSLGLSTRGESSITKRVSKAFEGRAKELDPRDENGVKIPIGELRAQFDQYRRENGARARGGDVGEYRFKGKPKGEWVAAGPPRRKGKKKVEVEVSDEGEEDEDAEVGEDEEEDEAPLGLVEEDGIDSGVDEDAEEDMTSVKKRRRLTRMKDEDDEED</sequence>
<reference evidence="2 3" key="1">
    <citation type="submission" date="2015-03" db="EMBL/GenBank/DDBJ databases">
        <title>RNA-seq based gene annotation and comparative genomics of four Zymoseptoria species reveal species-specific pathogenicity related genes and transposable element activity.</title>
        <authorList>
            <person name="Grandaubert J."/>
            <person name="Bhattacharyya A."/>
            <person name="Stukenbrock E.H."/>
        </authorList>
    </citation>
    <scope>NUCLEOTIDE SEQUENCE [LARGE SCALE GENOMIC DNA]</scope>
    <source>
        <strain evidence="2 3">Zb18110</strain>
    </source>
</reference>
<feature type="region of interest" description="Disordered" evidence="1">
    <location>
        <begin position="129"/>
        <end position="204"/>
    </location>
</feature>
<dbReference type="EMBL" id="LAFY01000482">
    <property type="protein sequence ID" value="KJX97455.1"/>
    <property type="molecule type" value="Genomic_DNA"/>
</dbReference>
<evidence type="ECO:0000313" key="3">
    <source>
        <dbReference type="Proteomes" id="UP000033647"/>
    </source>
</evidence>
<organism evidence="2 3">
    <name type="scientific">Zymoseptoria brevis</name>
    <dbReference type="NCBI Taxonomy" id="1047168"/>
    <lineage>
        <taxon>Eukaryota</taxon>
        <taxon>Fungi</taxon>
        <taxon>Dikarya</taxon>
        <taxon>Ascomycota</taxon>
        <taxon>Pezizomycotina</taxon>
        <taxon>Dothideomycetes</taxon>
        <taxon>Dothideomycetidae</taxon>
        <taxon>Mycosphaerellales</taxon>
        <taxon>Mycosphaerellaceae</taxon>
        <taxon>Zymoseptoria</taxon>
    </lineage>
</organism>
<comment type="caution">
    <text evidence="2">The sequence shown here is derived from an EMBL/GenBank/DDBJ whole genome shotgun (WGS) entry which is preliminary data.</text>
</comment>
<feature type="compositionally biased region" description="Low complexity" evidence="1">
    <location>
        <begin position="178"/>
        <end position="202"/>
    </location>
</feature>
<feature type="region of interest" description="Disordered" evidence="1">
    <location>
        <begin position="360"/>
        <end position="445"/>
    </location>
</feature>
<name>A0A0F4GMQ4_9PEZI</name>
<dbReference type="AlphaFoldDB" id="A0A0F4GMQ4"/>
<dbReference type="OrthoDB" id="10500368at2759"/>